<sequence length="70" mass="7770">MPQHTTVSDEISGYLAADHTIRRVSPLHRAATAAAVLARIPFDPRSGYDRGYRLRLRTFVSTTTTGQQGR</sequence>
<accession>D0LFF4</accession>
<dbReference type="Proteomes" id="UP000001219">
    <property type="component" value="Plasmid pGBRO01"/>
</dbReference>
<protein>
    <submittedName>
        <fullName evidence="1">Uncharacterized protein</fullName>
    </submittedName>
</protein>
<dbReference type="HOGENOM" id="CLU_2752138_0_0_11"/>
<dbReference type="RefSeq" id="WP_012836474.1">
    <property type="nucleotide sequence ID" value="NC_013442.1"/>
</dbReference>
<dbReference type="KEGG" id="gbr:Gbro_4890"/>
<name>D0LFF4_GORB4</name>
<organism evidence="1 2">
    <name type="scientific">Gordonia bronchialis (strain ATCC 25592 / DSM 43247 / BCRC 13721 / JCM 3198 / KCTC 3076 / NBRC 16047 / NCTC 10667)</name>
    <name type="common">Rhodococcus bronchialis</name>
    <dbReference type="NCBI Taxonomy" id="526226"/>
    <lineage>
        <taxon>Bacteria</taxon>
        <taxon>Bacillati</taxon>
        <taxon>Actinomycetota</taxon>
        <taxon>Actinomycetes</taxon>
        <taxon>Mycobacteriales</taxon>
        <taxon>Gordoniaceae</taxon>
        <taxon>Gordonia</taxon>
    </lineage>
</organism>
<reference evidence="1 2" key="1">
    <citation type="journal article" date="2010" name="Stand. Genomic Sci.">
        <title>Complete genome sequence of Gordonia bronchialis type strain (3410).</title>
        <authorList>
            <person name="Ivanova N."/>
            <person name="Sikorski J."/>
            <person name="Jando M."/>
            <person name="Lapidus A."/>
            <person name="Nolan M."/>
            <person name="Lucas S."/>
            <person name="Del Rio T.G."/>
            <person name="Tice H."/>
            <person name="Copeland A."/>
            <person name="Cheng J.F."/>
            <person name="Chen F."/>
            <person name="Bruce D."/>
            <person name="Goodwin L."/>
            <person name="Pitluck S."/>
            <person name="Mavromatis K."/>
            <person name="Ovchinnikova G."/>
            <person name="Pati A."/>
            <person name="Chen A."/>
            <person name="Palaniappan K."/>
            <person name="Land M."/>
            <person name="Hauser L."/>
            <person name="Chang Y.J."/>
            <person name="Jeffries C.D."/>
            <person name="Chain P."/>
            <person name="Saunders E."/>
            <person name="Han C."/>
            <person name="Detter J.C."/>
            <person name="Brettin T."/>
            <person name="Rohde M."/>
            <person name="Goker M."/>
            <person name="Bristow J."/>
            <person name="Eisen J.A."/>
            <person name="Markowitz V."/>
            <person name="Hugenholtz P."/>
            <person name="Klenk H.P."/>
            <person name="Kyrpides N.C."/>
        </authorList>
    </citation>
    <scope>NUCLEOTIDE SEQUENCE [LARGE SCALE GENOMIC DNA]</scope>
    <source>
        <strain evidence="2">ATCC 25592 / DSM 43247 / BCRC 13721 / JCM 3198 / KCTC 3076 / NBRC 16047 / NCTC 10667</strain>
        <plasmid evidence="2">pGBRO01</plasmid>
    </source>
</reference>
<geneLocation type="plasmid" evidence="1 2">
    <name>pGBRO01</name>
</geneLocation>
<keyword evidence="1" id="KW-0614">Plasmid</keyword>
<gene>
    <name evidence="1" type="ORF">Gbro_4890</name>
</gene>
<keyword evidence="2" id="KW-1185">Reference proteome</keyword>
<evidence type="ECO:0000313" key="2">
    <source>
        <dbReference type="Proteomes" id="UP000001219"/>
    </source>
</evidence>
<dbReference type="EMBL" id="CP001803">
    <property type="protein sequence ID" value="ACY24003.1"/>
    <property type="molecule type" value="Genomic_DNA"/>
</dbReference>
<proteinExistence type="predicted"/>
<evidence type="ECO:0000313" key="1">
    <source>
        <dbReference type="EMBL" id="ACY24003.1"/>
    </source>
</evidence>
<dbReference type="AlphaFoldDB" id="D0LFF4"/>